<evidence type="ECO:0000259" key="2">
    <source>
        <dbReference type="PROSITE" id="PS50206"/>
    </source>
</evidence>
<dbReference type="Pfam" id="PF00753">
    <property type="entry name" value="Lactamase_B"/>
    <property type="match status" value="1"/>
</dbReference>
<dbReference type="InterPro" id="IPR044528">
    <property type="entry name" value="POD-like_MBL-fold"/>
</dbReference>
<dbReference type="InterPro" id="IPR036873">
    <property type="entry name" value="Rhodanese-like_dom_sf"/>
</dbReference>
<dbReference type="Gene3D" id="3.60.15.10">
    <property type="entry name" value="Ribonuclease Z/Hydroxyacylglutathione hydrolase-like"/>
    <property type="match status" value="1"/>
</dbReference>
<dbReference type="PROSITE" id="PS50206">
    <property type="entry name" value="RHODANESE_3"/>
    <property type="match status" value="1"/>
</dbReference>
<dbReference type="InterPro" id="IPR001763">
    <property type="entry name" value="Rhodanese-like_dom"/>
</dbReference>
<organism evidence="3 4">
    <name type="scientific">Krasilnikovia cinnamomea</name>
    <dbReference type="NCBI Taxonomy" id="349313"/>
    <lineage>
        <taxon>Bacteria</taxon>
        <taxon>Bacillati</taxon>
        <taxon>Actinomycetota</taxon>
        <taxon>Actinomycetes</taxon>
        <taxon>Micromonosporales</taxon>
        <taxon>Micromonosporaceae</taxon>
        <taxon>Krasilnikovia</taxon>
    </lineage>
</organism>
<dbReference type="SMART" id="SM00849">
    <property type="entry name" value="Lactamase_B"/>
    <property type="match status" value="1"/>
</dbReference>
<comment type="caution">
    <text evidence="3">The sequence shown here is derived from an EMBL/GenBank/DDBJ whole genome shotgun (WGS) entry which is preliminary data.</text>
</comment>
<dbReference type="GO" id="GO:0046872">
    <property type="term" value="F:metal ion binding"/>
    <property type="evidence" value="ECO:0007669"/>
    <property type="project" value="UniProtKB-KW"/>
</dbReference>
<protein>
    <submittedName>
        <fullName evidence="3">Glyoxylase-like metal-dependent hydrolase (Beta-lactamase superfamily II)</fullName>
    </submittedName>
</protein>
<sequence length="470" mass="49027">MGVMAVGVAVVETSSLGDRSYLVHDGDAAVVVDPQRDIDRVLALAGRLGVTITHVAETHLHNDYVSGGLALARLTGADYLVAAAERVAFDRIPVADGDEITISDELRLRVVATPGHTFHHVSYVVLGDGAPVAACTGGSLLYGTTGRTDLLGAEHARTLAAHQHASARKLADQLPAYAALWPTHGFGSFCSASAPDADTSTIGRERDVNPALLLGAEQFVAQLLAGLGEYPAYYAHMGLRNAAGPTPIDLGRPAGAGARELHERVAAGEWVVDLRTRKAFAYRHLAGTLSFGLDGPLATWLGWLLPHGAPLTLLGESAAQVTAAQRELARIGIDRPAAAATGAPEDWAGGHELRLATLATATFADLAAAYPGLGGRVIDVRRRQEWADGHIDGAVHVPLPELADRLAELPDGALWVHCAAGYRAAAAASLLARAGRRVVHVDDTWANAAATGLPLVDQDLRTGPPITAGD</sequence>
<keyword evidence="4" id="KW-1185">Reference proteome</keyword>
<keyword evidence="3" id="KW-0378">Hydrolase</keyword>
<dbReference type="CDD" id="cd07724">
    <property type="entry name" value="POD-like_MBL-fold"/>
    <property type="match status" value="1"/>
</dbReference>
<gene>
    <name evidence="3" type="ORF">EV385_6317</name>
</gene>
<reference evidence="3 4" key="1">
    <citation type="submission" date="2019-02" db="EMBL/GenBank/DDBJ databases">
        <title>Sequencing the genomes of 1000 actinobacteria strains.</title>
        <authorList>
            <person name="Klenk H.-P."/>
        </authorList>
    </citation>
    <scope>NUCLEOTIDE SEQUENCE [LARGE SCALE GENOMIC DNA]</scope>
    <source>
        <strain evidence="3 4">DSM 45162</strain>
    </source>
</reference>
<dbReference type="SUPFAM" id="SSF52821">
    <property type="entry name" value="Rhodanese/Cell cycle control phosphatase"/>
    <property type="match status" value="2"/>
</dbReference>
<dbReference type="AlphaFoldDB" id="A0A4V2G7Z0"/>
<dbReference type="InterPro" id="IPR001279">
    <property type="entry name" value="Metallo-B-lactamas"/>
</dbReference>
<dbReference type="SMART" id="SM00450">
    <property type="entry name" value="RHOD"/>
    <property type="match status" value="1"/>
</dbReference>
<evidence type="ECO:0000313" key="4">
    <source>
        <dbReference type="Proteomes" id="UP000292564"/>
    </source>
</evidence>
<dbReference type="GO" id="GO:0070813">
    <property type="term" value="P:hydrogen sulfide metabolic process"/>
    <property type="evidence" value="ECO:0007669"/>
    <property type="project" value="TreeGrafter"/>
</dbReference>
<evidence type="ECO:0000256" key="1">
    <source>
        <dbReference type="ARBA" id="ARBA00022723"/>
    </source>
</evidence>
<dbReference type="EMBL" id="SHKY01000001">
    <property type="protein sequence ID" value="RZU54366.1"/>
    <property type="molecule type" value="Genomic_DNA"/>
</dbReference>
<dbReference type="InterPro" id="IPR051682">
    <property type="entry name" value="Mito_Persulfide_Diox"/>
</dbReference>
<dbReference type="PANTHER" id="PTHR43084">
    <property type="entry name" value="PERSULFIDE DIOXYGENASE ETHE1"/>
    <property type="match status" value="1"/>
</dbReference>
<proteinExistence type="predicted"/>
<dbReference type="SUPFAM" id="SSF56281">
    <property type="entry name" value="Metallo-hydrolase/oxidoreductase"/>
    <property type="match status" value="1"/>
</dbReference>
<dbReference type="GO" id="GO:0006749">
    <property type="term" value="P:glutathione metabolic process"/>
    <property type="evidence" value="ECO:0007669"/>
    <property type="project" value="InterPro"/>
</dbReference>
<evidence type="ECO:0000313" key="3">
    <source>
        <dbReference type="EMBL" id="RZU54366.1"/>
    </source>
</evidence>
<dbReference type="Pfam" id="PF00581">
    <property type="entry name" value="Rhodanese"/>
    <property type="match status" value="1"/>
</dbReference>
<dbReference type="GO" id="GO:0016787">
    <property type="term" value="F:hydrolase activity"/>
    <property type="evidence" value="ECO:0007669"/>
    <property type="project" value="UniProtKB-KW"/>
</dbReference>
<dbReference type="PANTHER" id="PTHR43084:SF1">
    <property type="entry name" value="PERSULFIDE DIOXYGENASE ETHE1, MITOCHONDRIAL"/>
    <property type="match status" value="1"/>
</dbReference>
<dbReference type="Gene3D" id="3.40.250.10">
    <property type="entry name" value="Rhodanese-like domain"/>
    <property type="match status" value="2"/>
</dbReference>
<feature type="domain" description="Rhodanese" evidence="2">
    <location>
        <begin position="376"/>
        <end position="457"/>
    </location>
</feature>
<keyword evidence="1" id="KW-0479">Metal-binding</keyword>
<dbReference type="InterPro" id="IPR036866">
    <property type="entry name" value="RibonucZ/Hydroxyglut_hydro"/>
</dbReference>
<dbReference type="Proteomes" id="UP000292564">
    <property type="component" value="Unassembled WGS sequence"/>
</dbReference>
<dbReference type="GO" id="GO:0050313">
    <property type="term" value="F:sulfur dioxygenase activity"/>
    <property type="evidence" value="ECO:0007669"/>
    <property type="project" value="InterPro"/>
</dbReference>
<name>A0A4V2G7Z0_9ACTN</name>
<accession>A0A4V2G7Z0</accession>